<evidence type="ECO:0000313" key="1">
    <source>
        <dbReference type="EMBL" id="RUO67981.1"/>
    </source>
</evidence>
<dbReference type="Proteomes" id="UP000288361">
    <property type="component" value="Unassembled WGS sequence"/>
</dbReference>
<dbReference type="RefSeq" id="WP_126751607.1">
    <property type="nucleotide sequence ID" value="NZ_JBHUMT010000016.1"/>
</dbReference>
<reference evidence="1 2" key="1">
    <citation type="journal article" date="2011" name="Front. Microbiol.">
        <title>Genomic signatures of strain selection and enhancement in Bacillus atrophaeus var. globigii, a historical biowarfare simulant.</title>
        <authorList>
            <person name="Gibbons H.S."/>
            <person name="Broomall S.M."/>
            <person name="McNew L.A."/>
            <person name="Daligault H."/>
            <person name="Chapman C."/>
            <person name="Bruce D."/>
            <person name="Karavis M."/>
            <person name="Krepps M."/>
            <person name="McGregor P.A."/>
            <person name="Hong C."/>
            <person name="Park K.H."/>
            <person name="Akmal A."/>
            <person name="Feldman A."/>
            <person name="Lin J.S."/>
            <person name="Chang W.E."/>
            <person name="Higgs B.W."/>
            <person name="Demirev P."/>
            <person name="Lindquist J."/>
            <person name="Liem A."/>
            <person name="Fochler E."/>
            <person name="Read T.D."/>
            <person name="Tapia R."/>
            <person name="Johnson S."/>
            <person name="Bishop-Lilly K.A."/>
            <person name="Detter C."/>
            <person name="Han C."/>
            <person name="Sozhamannan S."/>
            <person name="Rosenzweig C.N."/>
            <person name="Skowronski E.W."/>
        </authorList>
    </citation>
    <scope>NUCLEOTIDE SEQUENCE [LARGE SCALE GENOMIC DNA]</scope>
    <source>
        <strain evidence="1 2">TPS4-2</strain>
    </source>
</reference>
<comment type="caution">
    <text evidence="1">The sequence shown here is derived from an EMBL/GenBank/DDBJ whole genome shotgun (WGS) entry which is preliminary data.</text>
</comment>
<proteinExistence type="predicted"/>
<organism evidence="1 2">
    <name type="scientific">Idiomarina piscisalsi</name>
    <dbReference type="NCBI Taxonomy" id="1096243"/>
    <lineage>
        <taxon>Bacteria</taxon>
        <taxon>Pseudomonadati</taxon>
        <taxon>Pseudomonadota</taxon>
        <taxon>Gammaproteobacteria</taxon>
        <taxon>Alteromonadales</taxon>
        <taxon>Idiomarinaceae</taxon>
        <taxon>Idiomarina</taxon>
    </lineage>
</organism>
<sequence length="67" mass="7522">MYTYETTDTGFKIFKDGTLVINQYHDPAKPSSEAIAESERATKAEAMIAQLQASDAVEHTEEKRLPF</sequence>
<evidence type="ECO:0000313" key="2">
    <source>
        <dbReference type="Proteomes" id="UP000288361"/>
    </source>
</evidence>
<gene>
    <name evidence="1" type="ORF">CWI73_03755</name>
</gene>
<dbReference type="AlphaFoldDB" id="A0A432YXF3"/>
<name>A0A432YXF3_9GAMM</name>
<protein>
    <submittedName>
        <fullName evidence="1">Uncharacterized protein</fullName>
    </submittedName>
</protein>
<accession>A0A432YXF3</accession>
<dbReference type="EMBL" id="PIQA01000001">
    <property type="protein sequence ID" value="RUO67981.1"/>
    <property type="molecule type" value="Genomic_DNA"/>
</dbReference>